<feature type="region of interest" description="Disordered" evidence="25">
    <location>
        <begin position="32"/>
        <end position="70"/>
    </location>
</feature>
<dbReference type="Pfam" id="PF03399">
    <property type="entry name" value="SAC3_GANP"/>
    <property type="match status" value="1"/>
</dbReference>
<keyword evidence="28" id="KW-1185">Reference proteome</keyword>
<dbReference type="GO" id="GO:0005643">
    <property type="term" value="C:nuclear pore"/>
    <property type="evidence" value="ECO:0007669"/>
    <property type="project" value="UniProtKB-SubCell"/>
</dbReference>
<keyword evidence="18" id="KW-0906">Nuclear pore complex</keyword>
<evidence type="ECO:0000256" key="18">
    <source>
        <dbReference type="ARBA" id="ARBA00023132"/>
    </source>
</evidence>
<dbReference type="PANTHER" id="PTHR12436">
    <property type="entry name" value="80 KDA MCM3-ASSOCIATED PROTEIN"/>
    <property type="match status" value="1"/>
</dbReference>
<evidence type="ECO:0000256" key="15">
    <source>
        <dbReference type="ARBA" id="ARBA00022990"/>
    </source>
</evidence>
<evidence type="ECO:0000259" key="26">
    <source>
        <dbReference type="PROSITE" id="PS50102"/>
    </source>
</evidence>
<evidence type="ECO:0000256" key="3">
    <source>
        <dbReference type="ARBA" id="ARBA00004567"/>
    </source>
</evidence>
<accession>A0AAV4BWQ1</accession>
<evidence type="ECO:0000256" key="12">
    <source>
        <dbReference type="ARBA" id="ARBA00022816"/>
    </source>
</evidence>
<feature type="compositionally biased region" description="Basic and acidic residues" evidence="25">
    <location>
        <begin position="510"/>
        <end position="537"/>
    </location>
</feature>
<keyword evidence="6" id="KW-0813">Transport</keyword>
<keyword evidence="24" id="KW-0694">RNA-binding</keyword>
<feature type="region of interest" description="Disordered" evidence="25">
    <location>
        <begin position="1182"/>
        <end position="1202"/>
    </location>
</feature>
<dbReference type="InterPro" id="IPR045107">
    <property type="entry name" value="SAC3/GANP/THP3"/>
</dbReference>
<evidence type="ECO:0000256" key="8">
    <source>
        <dbReference type="ARBA" id="ARBA00022481"/>
    </source>
</evidence>
<keyword evidence="12" id="KW-0509">mRNA transport</keyword>
<feature type="region of interest" description="Disordered" evidence="25">
    <location>
        <begin position="352"/>
        <end position="374"/>
    </location>
</feature>
<feature type="region of interest" description="Disordered" evidence="25">
    <location>
        <begin position="678"/>
        <end position="738"/>
    </location>
</feature>
<dbReference type="GO" id="GO:0005694">
    <property type="term" value="C:chromosome"/>
    <property type="evidence" value="ECO:0007669"/>
    <property type="project" value="UniProtKB-SubCell"/>
</dbReference>
<evidence type="ECO:0000256" key="24">
    <source>
        <dbReference type="PROSITE-ProRule" id="PRU00176"/>
    </source>
</evidence>
<dbReference type="InterPro" id="IPR012677">
    <property type="entry name" value="Nucleotide-bd_a/b_plait_sf"/>
</dbReference>
<dbReference type="Proteomes" id="UP000735302">
    <property type="component" value="Unassembled WGS sequence"/>
</dbReference>
<feature type="compositionally biased region" description="Polar residues" evidence="25">
    <location>
        <begin position="637"/>
        <end position="658"/>
    </location>
</feature>
<dbReference type="InterPro" id="IPR035979">
    <property type="entry name" value="RBD_domain_sf"/>
</dbReference>
<dbReference type="GO" id="GO:0015031">
    <property type="term" value="P:protein transport"/>
    <property type="evidence" value="ECO:0007669"/>
    <property type="project" value="UniProtKB-KW"/>
</dbReference>
<evidence type="ECO:0000256" key="25">
    <source>
        <dbReference type="SAM" id="MobiDB-lite"/>
    </source>
</evidence>
<dbReference type="Gene3D" id="3.30.70.330">
    <property type="match status" value="1"/>
</dbReference>
<gene>
    <name evidence="27" type="ORF">PoB_004973400</name>
</gene>
<feature type="compositionally biased region" description="Low complexity" evidence="25">
    <location>
        <begin position="32"/>
        <end position="69"/>
    </location>
</feature>
<feature type="region of interest" description="Disordered" evidence="25">
    <location>
        <begin position="401"/>
        <end position="436"/>
    </location>
</feature>
<feature type="compositionally biased region" description="Low complexity" evidence="25">
    <location>
        <begin position="307"/>
        <end position="328"/>
    </location>
</feature>
<dbReference type="Gene3D" id="1.25.40.990">
    <property type="match status" value="1"/>
</dbReference>
<feature type="domain" description="RRM" evidence="26">
    <location>
        <begin position="568"/>
        <end position="640"/>
    </location>
</feature>
<evidence type="ECO:0000256" key="2">
    <source>
        <dbReference type="ARBA" id="ARBA00004496"/>
    </source>
</evidence>
<keyword evidence="16" id="KW-0811">Translocation</keyword>
<evidence type="ECO:0000256" key="9">
    <source>
        <dbReference type="ARBA" id="ARBA00022490"/>
    </source>
</evidence>
<dbReference type="Pfam" id="PF00076">
    <property type="entry name" value="RRM_1"/>
    <property type="match status" value="1"/>
</dbReference>
<dbReference type="GO" id="GO:0070390">
    <property type="term" value="C:transcription export complex 2"/>
    <property type="evidence" value="ECO:0007669"/>
    <property type="project" value="TreeGrafter"/>
</dbReference>
<reference evidence="27 28" key="1">
    <citation type="journal article" date="2021" name="Elife">
        <title>Chloroplast acquisition without the gene transfer in kleptoplastic sea slugs, Plakobranchus ocellatus.</title>
        <authorList>
            <person name="Maeda T."/>
            <person name="Takahashi S."/>
            <person name="Yoshida T."/>
            <person name="Shimamura S."/>
            <person name="Takaki Y."/>
            <person name="Nagai Y."/>
            <person name="Toyoda A."/>
            <person name="Suzuki Y."/>
            <person name="Arimoto A."/>
            <person name="Ishii H."/>
            <person name="Satoh N."/>
            <person name="Nishiyama T."/>
            <person name="Hasebe M."/>
            <person name="Maruyama T."/>
            <person name="Minagawa J."/>
            <person name="Obokata J."/>
            <person name="Shigenobu S."/>
        </authorList>
    </citation>
    <scope>NUCLEOTIDE SEQUENCE [LARGE SCALE GENOMIC DNA]</scope>
</reference>
<dbReference type="InterPro" id="IPR005062">
    <property type="entry name" value="SAC3/GANP/THP3_conserved"/>
</dbReference>
<keyword evidence="14" id="KW-0653">Protein transport</keyword>
<feature type="compositionally biased region" description="Polar residues" evidence="25">
    <location>
        <begin position="2147"/>
        <end position="2164"/>
    </location>
</feature>
<feature type="compositionally biased region" description="Basic and acidic residues" evidence="25">
    <location>
        <begin position="2174"/>
        <end position="2184"/>
    </location>
</feature>
<feature type="compositionally biased region" description="Basic and acidic residues" evidence="25">
    <location>
        <begin position="716"/>
        <end position="730"/>
    </location>
</feature>
<evidence type="ECO:0000313" key="27">
    <source>
        <dbReference type="EMBL" id="GFO23229.1"/>
    </source>
</evidence>
<dbReference type="FunFam" id="1.25.40.990:FF:000003">
    <property type="entry name" value="germinal-center associated nuclear protein isoform X2"/>
    <property type="match status" value="1"/>
</dbReference>
<evidence type="ECO:0000256" key="20">
    <source>
        <dbReference type="ARBA" id="ARBA00023315"/>
    </source>
</evidence>
<feature type="region of interest" description="Disordered" evidence="25">
    <location>
        <begin position="637"/>
        <end position="661"/>
    </location>
</feature>
<evidence type="ECO:0000256" key="13">
    <source>
        <dbReference type="ARBA" id="ARBA00022859"/>
    </source>
</evidence>
<evidence type="ECO:0000256" key="1">
    <source>
        <dbReference type="ARBA" id="ARBA00004286"/>
    </source>
</evidence>
<organism evidence="27 28">
    <name type="scientific">Plakobranchus ocellatus</name>
    <dbReference type="NCBI Taxonomy" id="259542"/>
    <lineage>
        <taxon>Eukaryota</taxon>
        <taxon>Metazoa</taxon>
        <taxon>Spiralia</taxon>
        <taxon>Lophotrochozoa</taxon>
        <taxon>Mollusca</taxon>
        <taxon>Gastropoda</taxon>
        <taxon>Heterobranchia</taxon>
        <taxon>Euthyneura</taxon>
        <taxon>Panpulmonata</taxon>
        <taxon>Sacoglossa</taxon>
        <taxon>Placobranchoidea</taxon>
        <taxon>Plakobranchidae</taxon>
        <taxon>Plakobranchus</taxon>
    </lineage>
</organism>
<comment type="function">
    <text evidence="22">As a component of the TREX-2 complex, involved in the export of mRNAs to the cytoplasm through the nuclear pores. Through the acetylation of histones, affects the assembly of nucleosomes at immunoglobulin variable region genes and promotes the recruitment and positioning of transcription complex to favor DNA cytosine deaminase AICDA/AID targeting, hence promoting somatic hypermutations.</text>
</comment>
<comment type="subcellular location">
    <subcellularLocation>
        <location evidence="1">Chromosome</location>
    </subcellularLocation>
    <subcellularLocation>
        <location evidence="2">Cytoplasm</location>
    </subcellularLocation>
    <subcellularLocation>
        <location evidence="3">Nucleus</location>
        <location evidence="3">Nuclear pore complex</location>
    </subcellularLocation>
    <subcellularLocation>
        <location evidence="4">Nucleus</location>
        <location evidence="4">Nucleoplasm</location>
    </subcellularLocation>
</comment>
<evidence type="ECO:0000256" key="7">
    <source>
        <dbReference type="ARBA" id="ARBA00022454"/>
    </source>
</evidence>
<dbReference type="GO" id="GO:0005737">
    <property type="term" value="C:cytoplasm"/>
    <property type="evidence" value="ECO:0007669"/>
    <property type="project" value="UniProtKB-SubCell"/>
</dbReference>
<evidence type="ECO:0000256" key="16">
    <source>
        <dbReference type="ARBA" id="ARBA00023010"/>
    </source>
</evidence>
<feature type="compositionally biased region" description="Low complexity" evidence="25">
    <location>
        <begin position="2116"/>
        <end position="2129"/>
    </location>
</feature>
<dbReference type="EMBL" id="BLXT01005502">
    <property type="protein sequence ID" value="GFO23229.1"/>
    <property type="molecule type" value="Genomic_DNA"/>
</dbReference>
<evidence type="ECO:0000256" key="17">
    <source>
        <dbReference type="ARBA" id="ARBA00023054"/>
    </source>
</evidence>
<evidence type="ECO:0000256" key="10">
    <source>
        <dbReference type="ARBA" id="ARBA00022553"/>
    </source>
</evidence>
<dbReference type="InterPro" id="IPR000504">
    <property type="entry name" value="RRM_dom"/>
</dbReference>
<keyword evidence="11" id="KW-0808">Transferase</keyword>
<protein>
    <recommendedName>
        <fullName evidence="23">Germinal-center associated nuclear protein</fullName>
        <ecNumber evidence="5">2.3.1.48</ecNumber>
    </recommendedName>
</protein>
<evidence type="ECO:0000256" key="11">
    <source>
        <dbReference type="ARBA" id="ARBA00022679"/>
    </source>
</evidence>
<evidence type="ECO:0000256" key="19">
    <source>
        <dbReference type="ARBA" id="ARBA00023242"/>
    </source>
</evidence>
<keyword evidence="19" id="KW-0539">Nucleus</keyword>
<feature type="region of interest" description="Disordered" evidence="25">
    <location>
        <begin position="480"/>
        <end position="561"/>
    </location>
</feature>
<evidence type="ECO:0000256" key="5">
    <source>
        <dbReference type="ARBA" id="ARBA00013184"/>
    </source>
</evidence>
<dbReference type="GO" id="GO:0005654">
    <property type="term" value="C:nucleoplasm"/>
    <property type="evidence" value="ECO:0007669"/>
    <property type="project" value="UniProtKB-SubCell"/>
</dbReference>
<comment type="caution">
    <text evidence="27">The sequence shown here is derived from an EMBL/GenBank/DDBJ whole genome shotgun (WGS) entry which is preliminary data.</text>
</comment>
<dbReference type="InterPro" id="IPR031907">
    <property type="entry name" value="MCM3AP_GANP"/>
</dbReference>
<keyword evidence="17" id="KW-0175">Coiled coil</keyword>
<evidence type="ECO:0000256" key="22">
    <source>
        <dbReference type="ARBA" id="ARBA00055631"/>
    </source>
</evidence>
<evidence type="ECO:0000256" key="23">
    <source>
        <dbReference type="ARBA" id="ARBA00069544"/>
    </source>
</evidence>
<feature type="region of interest" description="Disordered" evidence="25">
    <location>
        <begin position="2105"/>
        <end position="2211"/>
    </location>
</feature>
<keyword evidence="15" id="KW-0007">Acetylation</keyword>
<feature type="compositionally biased region" description="Low complexity" evidence="25">
    <location>
        <begin position="356"/>
        <end position="374"/>
    </location>
</feature>
<dbReference type="SUPFAM" id="SSF54928">
    <property type="entry name" value="RNA-binding domain, RBD"/>
    <property type="match status" value="1"/>
</dbReference>
<feature type="compositionally biased region" description="Polar residues" evidence="25">
    <location>
        <begin position="2185"/>
        <end position="2201"/>
    </location>
</feature>
<keyword evidence="8" id="KW-0488">Methylation</keyword>
<evidence type="ECO:0000256" key="4">
    <source>
        <dbReference type="ARBA" id="ARBA00004642"/>
    </source>
</evidence>
<evidence type="ECO:0000256" key="6">
    <source>
        <dbReference type="ARBA" id="ARBA00022448"/>
    </source>
</evidence>
<feature type="compositionally biased region" description="Polar residues" evidence="25">
    <location>
        <begin position="247"/>
        <end position="258"/>
    </location>
</feature>
<comment type="similarity">
    <text evidence="21">Belongs to the SAC3 family.</text>
</comment>
<evidence type="ECO:0000256" key="21">
    <source>
        <dbReference type="ARBA" id="ARBA00038443"/>
    </source>
</evidence>
<evidence type="ECO:0000313" key="28">
    <source>
        <dbReference type="Proteomes" id="UP000735302"/>
    </source>
</evidence>
<keyword evidence="10" id="KW-0597">Phosphoprotein</keyword>
<feature type="region of interest" description="Disordered" evidence="25">
    <location>
        <begin position="238"/>
        <end position="335"/>
    </location>
</feature>
<dbReference type="GO" id="GO:0003723">
    <property type="term" value="F:RNA binding"/>
    <property type="evidence" value="ECO:0007669"/>
    <property type="project" value="UniProtKB-UniRule"/>
</dbReference>
<feature type="region of interest" description="Disordered" evidence="25">
    <location>
        <begin position="195"/>
        <end position="225"/>
    </location>
</feature>
<name>A0AAV4BWQ1_9GAST</name>
<dbReference type="PANTHER" id="PTHR12436:SF3">
    <property type="entry name" value="GERMINAL-CENTER ASSOCIATED NUCLEAR PROTEIN"/>
    <property type="match status" value="1"/>
</dbReference>
<dbReference type="SMART" id="SM00360">
    <property type="entry name" value="RRM"/>
    <property type="match status" value="1"/>
</dbReference>
<proteinExistence type="inferred from homology"/>
<keyword evidence="13" id="KW-0391">Immunity</keyword>
<dbReference type="EC" id="2.3.1.48" evidence="5"/>
<sequence>MANPTQGYVFGASADKTASGFGTFGSVVQSTASSTFGSSSQPSSGQGFGVFSSRNESSTQGSSSALSAAPKSGGFGSPLFGGLSNKSPSTFATGTNAFGGQPLFGGSSLNKSPSAGLFKNTAASSGGTLFGAKAGSGSFSSSSSAGSFGSKSTSALFGGAKSITQPNNPFASSLTNTTTSSNVFEASKPLFAAAETGRSSQGTTFAVEDGDGGFRKRSSSGTMGSSVLFGKKQAARAAMAAPTPATHFTSQGTNQLFKTSPRESVSKPAAEGKVFGKNLSPTTSVTSSNQGVFDARLPSYSESRQTFSNNPQSSFSSSSPSKTPFSSNLPETGPSRVREVFTSAPSVLFGKPALESGRSNTVSSNSGTSTTTASSLPSFHLFKKVDPPLTSGNVFAPTAVSSASTSSQLFGKSDPSGKAGSMAAPISESSSSRQLFGKVDSSSKAFFGKADVKKEQVLFGKKQPGAGLFGVDQTEPKLVHHGENSRQGTDFQQEDKASSPSRRSLSKWNRNRDLSGGLEKKRSGEEAEERETKRPRGSDNQAHTKGSPPAALLSHSRQSSVDDLSQKTSIIVRDIPVSLNKGSFLRKHFSRFGTIKRLQPIPTKNYANVTFETHEEAKAAKNSGKHLGGGKTLNIFWRNTSGRSPRSAQATSATQSPEGESKLTFELKGHVQDELTSMAGTFDDQEEITPMPPRMKSERPGSQTISSPKRKPQTRAADRRSPTPPRKHEEETESQSIPDIDIAKKLLGAMVNARPKDATEVVAVLDARDKFLRMLQRRQSDLASAKAFTGTCEDMCAEKERYYREDIRRLALYEVIPSTMTSLTGQKSKVDHARAVKEYSRSSADQEEPLPHELRPLRVLKITMNYLLSELADLGGEGKWSEWYDFLWNRTRGIRKDITQQQLCEVDVAELLEKCTRFHIFCSARLCEEDMMSFDAKINNENLTKCLQTIKELYADLEKKGVYCPNEAEFRANMVLMNLNEGDTLREVQQLRPEIRESPQINFAVRAYHALNSRNYVRFFRLINEATFLQACALHRYFNQIRGQALRIIMKSLGATGKYKIMYPVQELARLLKFEDRAQVENFCDHYCLSVEGGKIVMDAQAFLEPETSIPETRSPSLVEAKRTVSVGEIINGGRLPPLLLPTPTSSFDHSGTFIIPLAIKEALSKGLTGLRLALSSHAERPGVEATRQQPAQEGVTFPDREGLPNAAEVQRGRALYSNEAIKSIVRSLILEELDMEMQGLAKEAVAEEMHRGSLLMEQVTDVTAATVQELARELTEEVVQEEEAKFRQKLAQEMAAQRQRVFSALCEGVVEDTLKHFALEVAKDEMILVNKELHRQCMERCSLNLRDDMLTVATESMILDVAQDVFEVDVLAKRERLAATESCVLGLRCRRFFQMWQRKYISQIRVKRAMLDFPSTAPNRSLSEQMQRLIPHRPDNRLKDKSFYISDRTKLTVQTPMEVIQQQLYLSTHLSMASARCMLAGLALWKPLDLSDTVAPQLCKSYSEWIEDGLVEPDIALLQWKLCVSLPKKEPSTTELETNFVKWIRAKLCKDSERDALLKTTPSFEGEVLSLYHLNVDNKKGRPLPLGLCIRAFHGKWTDDQELKALQKDVLKGMSALVFVCSTAEDLRKTDSSEKTSAWNLDRLRLHQMLKQKSKVPKVPVVVIVPRVSGESVLSTGELDRKLQLSKLHREGLLSMAHVSQIYIGAQGHPTEFLTDWTSQLSNSLRFAAGHVPTPPKLWAKPVSSYVEDVVIELYKAPVYQDLRTRTRLQLLHQSPNTLITLYNDVIEHLALACASDDVRLLSWPAPEFDKSTRSKKSLAPTSTWNTEAHLCDLYELVVTMSLPRFRYSDMEAQDWSTACRDVWAFLNMVTKKDSGSAKIALFQQTAQLLIRSKKRFDQLCWLSSEDGPCEPTYTNMMWTDLIDACIQYKLLCLRSGHSDIRKPGQDDDGNTQKAEDFEEVIVYYHEDELNDFESPASWIDALRDTETSERGQLKQTVELAAAKRDETVVEQSTLEGDTMVDQPAEAHAHTYASSTFSTQVQEDKDDSWAIFQRRLEQEKAASEKFLSQLAAAVSPLEKSPGESLVPPYQFGAQFSPIFAHRNEANASGSESKKQTLSSSTLTPSEPKNAARSPIVTTPRRPLAKSNRSLTAEPSSQPVSSDASADDNGLLDDQDHQSDHQSHTENGTSLWQESTLSERVSSVRDRVASQKQEDVLFEMKLRRMMDSSPLLL</sequence>
<feature type="compositionally biased region" description="Polar residues" evidence="25">
    <location>
        <begin position="498"/>
        <end position="508"/>
    </location>
</feature>
<dbReference type="GO" id="GO:0006406">
    <property type="term" value="P:mRNA export from nucleus"/>
    <property type="evidence" value="ECO:0007669"/>
    <property type="project" value="TreeGrafter"/>
</dbReference>
<dbReference type="GO" id="GO:0002376">
    <property type="term" value="P:immune system process"/>
    <property type="evidence" value="ECO:0007669"/>
    <property type="project" value="UniProtKB-KW"/>
</dbReference>
<keyword evidence="7" id="KW-0158">Chromosome</keyword>
<dbReference type="GO" id="GO:0061733">
    <property type="term" value="F:protein-lysine-acetyltransferase activity"/>
    <property type="evidence" value="ECO:0007669"/>
    <property type="project" value="UniProtKB-EC"/>
</dbReference>
<feature type="compositionally biased region" description="Basic and acidic residues" evidence="25">
    <location>
        <begin position="2202"/>
        <end position="2211"/>
    </location>
</feature>
<dbReference type="PROSITE" id="PS50102">
    <property type="entry name" value="RRM"/>
    <property type="match status" value="1"/>
</dbReference>
<evidence type="ECO:0000256" key="14">
    <source>
        <dbReference type="ARBA" id="ARBA00022927"/>
    </source>
</evidence>
<feature type="compositionally biased region" description="Polar residues" evidence="25">
    <location>
        <begin position="279"/>
        <end position="291"/>
    </location>
</feature>
<keyword evidence="20" id="KW-0012">Acyltransferase</keyword>
<dbReference type="Pfam" id="PF16769">
    <property type="entry name" value="MCM3AP_GANP"/>
    <property type="match status" value="1"/>
</dbReference>
<keyword evidence="9" id="KW-0963">Cytoplasm</keyword>